<organism evidence="1 2">
    <name type="scientific">Diversispora epigaea</name>
    <dbReference type="NCBI Taxonomy" id="1348612"/>
    <lineage>
        <taxon>Eukaryota</taxon>
        <taxon>Fungi</taxon>
        <taxon>Fungi incertae sedis</taxon>
        <taxon>Mucoromycota</taxon>
        <taxon>Glomeromycotina</taxon>
        <taxon>Glomeromycetes</taxon>
        <taxon>Diversisporales</taxon>
        <taxon>Diversisporaceae</taxon>
        <taxon>Diversispora</taxon>
    </lineage>
</organism>
<comment type="caution">
    <text evidence="1">The sequence shown here is derived from an EMBL/GenBank/DDBJ whole genome shotgun (WGS) entry which is preliminary data.</text>
</comment>
<accession>A0A397IEF9</accession>
<sequence length="81" mass="9478">MAILLLKWSLSNVDYCKGKNRNGYTRNTSLIQGNFELLENLEMLDTRLIEGEEFDHAQLGRKNEFDEINDTLNEEENNNNK</sequence>
<dbReference type="AlphaFoldDB" id="A0A397IEF9"/>
<proteinExistence type="predicted"/>
<gene>
    <name evidence="1" type="ORF">Glove_232g123</name>
</gene>
<dbReference type="EMBL" id="PQFF01000215">
    <property type="protein sequence ID" value="RHZ73282.1"/>
    <property type="molecule type" value="Genomic_DNA"/>
</dbReference>
<evidence type="ECO:0000313" key="2">
    <source>
        <dbReference type="Proteomes" id="UP000266861"/>
    </source>
</evidence>
<evidence type="ECO:0000313" key="1">
    <source>
        <dbReference type="EMBL" id="RHZ73282.1"/>
    </source>
</evidence>
<protein>
    <submittedName>
        <fullName evidence="1">Uncharacterized protein</fullName>
    </submittedName>
</protein>
<keyword evidence="2" id="KW-1185">Reference proteome</keyword>
<name>A0A397IEF9_9GLOM</name>
<dbReference type="Proteomes" id="UP000266861">
    <property type="component" value="Unassembled WGS sequence"/>
</dbReference>
<reference evidence="1 2" key="1">
    <citation type="submission" date="2018-08" db="EMBL/GenBank/DDBJ databases">
        <title>Genome and evolution of the arbuscular mycorrhizal fungus Diversispora epigaea (formerly Glomus versiforme) and its bacterial endosymbionts.</title>
        <authorList>
            <person name="Sun X."/>
            <person name="Fei Z."/>
            <person name="Harrison M."/>
        </authorList>
    </citation>
    <scope>NUCLEOTIDE SEQUENCE [LARGE SCALE GENOMIC DNA]</scope>
    <source>
        <strain evidence="1 2">IT104</strain>
    </source>
</reference>